<name>A0AAW1TEX0_9CHLO</name>
<protein>
    <recommendedName>
        <fullName evidence="3">Cilia- and flagella-associated protein 126</fullName>
    </recommendedName>
</protein>
<organism evidence="1 2">
    <name type="scientific">Apatococcus fuscideae</name>
    <dbReference type="NCBI Taxonomy" id="2026836"/>
    <lineage>
        <taxon>Eukaryota</taxon>
        <taxon>Viridiplantae</taxon>
        <taxon>Chlorophyta</taxon>
        <taxon>core chlorophytes</taxon>
        <taxon>Trebouxiophyceae</taxon>
        <taxon>Chlorellales</taxon>
        <taxon>Chlorellaceae</taxon>
        <taxon>Apatococcus</taxon>
    </lineage>
</organism>
<evidence type="ECO:0000313" key="1">
    <source>
        <dbReference type="EMBL" id="KAK9867968.1"/>
    </source>
</evidence>
<dbReference type="EMBL" id="JALJOV010000053">
    <property type="protein sequence ID" value="KAK9867968.1"/>
    <property type="molecule type" value="Genomic_DNA"/>
</dbReference>
<accession>A0AAW1TEX0</accession>
<gene>
    <name evidence="1" type="ORF">WJX84_010116</name>
</gene>
<dbReference type="Pfam" id="PF22611">
    <property type="entry name" value="CFAP126"/>
    <property type="match status" value="1"/>
</dbReference>
<evidence type="ECO:0008006" key="3">
    <source>
        <dbReference type="Google" id="ProtNLM"/>
    </source>
</evidence>
<dbReference type="Proteomes" id="UP001485043">
    <property type="component" value="Unassembled WGS sequence"/>
</dbReference>
<reference evidence="1 2" key="1">
    <citation type="journal article" date="2024" name="Nat. Commun.">
        <title>Phylogenomics reveals the evolutionary origins of lichenization in chlorophyte algae.</title>
        <authorList>
            <person name="Puginier C."/>
            <person name="Libourel C."/>
            <person name="Otte J."/>
            <person name="Skaloud P."/>
            <person name="Haon M."/>
            <person name="Grisel S."/>
            <person name="Petersen M."/>
            <person name="Berrin J.G."/>
            <person name="Delaux P.M."/>
            <person name="Dal Grande F."/>
            <person name="Keller J."/>
        </authorList>
    </citation>
    <scope>NUCLEOTIDE SEQUENCE [LARGE SCALE GENOMIC DNA]</scope>
    <source>
        <strain evidence="1 2">SAG 2523</strain>
    </source>
</reference>
<proteinExistence type="predicted"/>
<sequence>MSRSYAAEQFDIGFYPRHLGNWEVPASKKATSAQTNFDTLKPRTGRTEFIVGNDGRLLPGMPKRAAAFNINLNCWEQAPARWPKANPCINKGPNATMGYRGIPSSYLFSSTVTLPAVEIPGCKERLFQ</sequence>
<comment type="caution">
    <text evidence="1">The sequence shown here is derived from an EMBL/GenBank/DDBJ whole genome shotgun (WGS) entry which is preliminary data.</text>
</comment>
<dbReference type="InterPro" id="IPR038797">
    <property type="entry name" value="Fltp"/>
</dbReference>
<keyword evidence="2" id="KW-1185">Reference proteome</keyword>
<evidence type="ECO:0000313" key="2">
    <source>
        <dbReference type="Proteomes" id="UP001485043"/>
    </source>
</evidence>
<dbReference type="AlphaFoldDB" id="A0AAW1TEX0"/>